<dbReference type="SUPFAM" id="SSF159501">
    <property type="entry name" value="EreA/ChaN-like"/>
    <property type="match status" value="1"/>
</dbReference>
<dbReference type="PANTHER" id="PTHR31299">
    <property type="entry name" value="ESTERASE, PUTATIVE (AFU_ORTHOLOGUE AFUA_1G05850)-RELATED"/>
    <property type="match status" value="1"/>
</dbReference>
<dbReference type="Gene3D" id="3.40.1660.10">
    <property type="entry name" value="EreA-like (biosynthetic domain)"/>
    <property type="match status" value="1"/>
</dbReference>
<dbReference type="PIRSF" id="PIRSF036794">
    <property type="entry name" value="UCP_erythr_ester"/>
    <property type="match status" value="1"/>
</dbReference>
<protein>
    <submittedName>
        <fullName evidence="1">Erythromycin esterase family protein</fullName>
    </submittedName>
</protein>
<gene>
    <name evidence="1" type="ORF">E1I69_21120</name>
</gene>
<proteinExistence type="predicted"/>
<organism evidence="1 2">
    <name type="scientific">Bacillus timonensis</name>
    <dbReference type="NCBI Taxonomy" id="1033734"/>
    <lineage>
        <taxon>Bacteria</taxon>
        <taxon>Bacillati</taxon>
        <taxon>Bacillota</taxon>
        <taxon>Bacilli</taxon>
        <taxon>Bacillales</taxon>
        <taxon>Bacillaceae</taxon>
        <taxon>Bacillus</taxon>
    </lineage>
</organism>
<reference evidence="1 2" key="1">
    <citation type="journal article" date="2019" name="Indoor Air">
        <title>Impacts of indoor surface finishes on bacterial viability.</title>
        <authorList>
            <person name="Hu J."/>
            <person name="Maamar S.B."/>
            <person name="Glawe A.J."/>
            <person name="Gottel N."/>
            <person name="Gilbert J.A."/>
            <person name="Hartmann E.M."/>
        </authorList>
    </citation>
    <scope>NUCLEOTIDE SEQUENCE [LARGE SCALE GENOMIC DNA]</scope>
    <source>
        <strain evidence="1 2">AF060A6</strain>
    </source>
</reference>
<dbReference type="Gene3D" id="3.30.1870.10">
    <property type="entry name" value="EreA-like, domain 2"/>
    <property type="match status" value="1"/>
</dbReference>
<comment type="caution">
    <text evidence="1">The sequence shown here is derived from an EMBL/GenBank/DDBJ whole genome shotgun (WGS) entry which is preliminary data.</text>
</comment>
<dbReference type="Pfam" id="PF05139">
    <property type="entry name" value="Erythro_esteras"/>
    <property type="match status" value="1"/>
</dbReference>
<sequence>MVEKMIQAIQQHSIPIRNAKDDLEQLVTSIKNEKYILLGESSHGTSEFYQIRKELTKKLIVEKDFTFIAVEGDWPACQEVNRYIKGYSTKYNNARDVLMTFKRWPTWMWANEEIIDLIEWLKEYNQGKPSEKKVGFYGIDIYSLWESMDEILKYLEKRNSPDLEVARKAFACFEPFNREAEKYALSSAFYSEGCHEEVTKLLTEVSANKHTYHDSEESSLNVEVNALITANAENYYTTMITNDNESWNIRDRHMVEVIHKIDSFYHHHSKGIIWEHNTHVGDARATDMANEGLVNVGQLLREQVGSENVYIVGFGTHHGTVIAAAEWGENFEKMNTPPATTGSWEDLLYKAGNYDKLLLFTDKNRHLFANSIGHRAIGVVYHPQYEHYGNYVPSVISERYDAFIFVNHTKALTPLEVTGVLI</sequence>
<dbReference type="Proteomes" id="UP000306477">
    <property type="component" value="Unassembled WGS sequence"/>
</dbReference>
<dbReference type="OrthoDB" id="9810066at2"/>
<name>A0A4S3PJY8_9BACI</name>
<dbReference type="Gene3D" id="1.20.1440.30">
    <property type="entry name" value="Biosynthetic Protein domain"/>
    <property type="match status" value="1"/>
</dbReference>
<keyword evidence="2" id="KW-1185">Reference proteome</keyword>
<dbReference type="GO" id="GO:0046677">
    <property type="term" value="P:response to antibiotic"/>
    <property type="evidence" value="ECO:0007669"/>
    <property type="project" value="InterPro"/>
</dbReference>
<dbReference type="RefSeq" id="WP_136381523.1">
    <property type="nucleotide sequence ID" value="NZ_SLUB01000064.1"/>
</dbReference>
<dbReference type="InterPro" id="IPR007815">
    <property type="entry name" value="Emycin_Estase"/>
</dbReference>
<accession>A0A4S3PJY8</accession>
<dbReference type="PANTHER" id="PTHR31299:SF0">
    <property type="entry name" value="ESTERASE, PUTATIVE (AFU_ORTHOLOGUE AFUA_1G05850)-RELATED"/>
    <property type="match status" value="1"/>
</dbReference>
<evidence type="ECO:0000313" key="2">
    <source>
        <dbReference type="Proteomes" id="UP000306477"/>
    </source>
</evidence>
<dbReference type="STRING" id="1033734.GCA_000285535_00033"/>
<dbReference type="InterPro" id="IPR052036">
    <property type="entry name" value="Hydrolase/PRTase-associated"/>
</dbReference>
<dbReference type="InterPro" id="IPR014622">
    <property type="entry name" value="UCP036794_erythomycin"/>
</dbReference>
<evidence type="ECO:0000313" key="1">
    <source>
        <dbReference type="EMBL" id="THE09747.1"/>
    </source>
</evidence>
<dbReference type="EMBL" id="SLUB01000064">
    <property type="protein sequence ID" value="THE09747.1"/>
    <property type="molecule type" value="Genomic_DNA"/>
</dbReference>
<dbReference type="AlphaFoldDB" id="A0A4S3PJY8"/>
<dbReference type="CDD" id="cd14728">
    <property type="entry name" value="Ere-like"/>
    <property type="match status" value="1"/>
</dbReference>